<sequence>MSVESPFFKYLGTNYILSYEKVTFIKRLIHVEEEKLYSLDVEVDSEATRRQGDIVARRALRQDFIDLHSALLSPVRSLPADVLSRVFKIIRPTRTEWRELAEGGEKTHPVVALSHVCRRWRALALDLSLLWTDMPFDSLPAYDPNASLIPGDRGESLPLFIRSMASVAEMVAAFFSRAGSCPVTIHLAAGDPYIWEENLQWSQAVSPLVDVIRKPRWKNVTLDLHFRRSSSALARLLPVPQHSQDTVQRLKVYINGDRTMSGTHLLLGGASLQLLSRLDLGIPGQDICALSLDWTLLTDLSMGPTWDTDLSRWHGSSVESTLTAEEALLVLKRCPSLVRCAVRLHPASAFDVLYNPFGPGTVELSGTATLQHLGSLEIWADPAPVSLATCLIMPSLQRLSTIYEIPHRHGTENEVENALAQRIRTYGSQLTDVSFNYGTLTESALAFCLEGLSNVAALTIVPSMFYHSERAKYSPWWRPDSAILDRGLLQRFIPKLDNAGSHSRTVHLPEAGEDYGGDEPRGRLRTRWGVDGGYCGASELHGSVELCTGFVP</sequence>
<evidence type="ECO:0000313" key="2">
    <source>
        <dbReference type="EMBL" id="TEB33635.1"/>
    </source>
</evidence>
<keyword evidence="3" id="KW-1185">Reference proteome</keyword>
<proteinExistence type="predicted"/>
<dbReference type="Proteomes" id="UP000298030">
    <property type="component" value="Unassembled WGS sequence"/>
</dbReference>
<dbReference type="Pfam" id="PF12937">
    <property type="entry name" value="F-box-like"/>
    <property type="match status" value="1"/>
</dbReference>
<evidence type="ECO:0000259" key="1">
    <source>
        <dbReference type="Pfam" id="PF12937"/>
    </source>
</evidence>
<dbReference type="Gene3D" id="1.20.1280.50">
    <property type="match status" value="1"/>
</dbReference>
<comment type="caution">
    <text evidence="2">The sequence shown here is derived from an EMBL/GenBank/DDBJ whole genome shotgun (WGS) entry which is preliminary data.</text>
</comment>
<dbReference type="STRING" id="71717.A0A4Y7THH9"/>
<name>A0A4Y7THH9_COPMI</name>
<protein>
    <recommendedName>
        <fullName evidence="1">F-box domain-containing protein</fullName>
    </recommendedName>
</protein>
<dbReference type="EMBL" id="QPFP01000012">
    <property type="protein sequence ID" value="TEB33635.1"/>
    <property type="molecule type" value="Genomic_DNA"/>
</dbReference>
<accession>A0A4Y7THH9</accession>
<dbReference type="InterPro" id="IPR001810">
    <property type="entry name" value="F-box_dom"/>
</dbReference>
<evidence type="ECO:0000313" key="3">
    <source>
        <dbReference type="Proteomes" id="UP000298030"/>
    </source>
</evidence>
<feature type="domain" description="F-box" evidence="1">
    <location>
        <begin position="76"/>
        <end position="133"/>
    </location>
</feature>
<gene>
    <name evidence="2" type="ORF">FA13DRAFT_1812746</name>
</gene>
<dbReference type="AlphaFoldDB" id="A0A4Y7THH9"/>
<dbReference type="OrthoDB" id="3365698at2759"/>
<organism evidence="2 3">
    <name type="scientific">Coprinellus micaceus</name>
    <name type="common">Glistening ink-cap mushroom</name>
    <name type="synonym">Coprinus micaceus</name>
    <dbReference type="NCBI Taxonomy" id="71717"/>
    <lineage>
        <taxon>Eukaryota</taxon>
        <taxon>Fungi</taxon>
        <taxon>Dikarya</taxon>
        <taxon>Basidiomycota</taxon>
        <taxon>Agaricomycotina</taxon>
        <taxon>Agaricomycetes</taxon>
        <taxon>Agaricomycetidae</taxon>
        <taxon>Agaricales</taxon>
        <taxon>Agaricineae</taxon>
        <taxon>Psathyrellaceae</taxon>
        <taxon>Coprinellus</taxon>
    </lineage>
</organism>
<reference evidence="2 3" key="1">
    <citation type="journal article" date="2019" name="Nat. Ecol. Evol.">
        <title>Megaphylogeny resolves global patterns of mushroom evolution.</title>
        <authorList>
            <person name="Varga T."/>
            <person name="Krizsan K."/>
            <person name="Foldi C."/>
            <person name="Dima B."/>
            <person name="Sanchez-Garcia M."/>
            <person name="Sanchez-Ramirez S."/>
            <person name="Szollosi G.J."/>
            <person name="Szarkandi J.G."/>
            <person name="Papp V."/>
            <person name="Albert L."/>
            <person name="Andreopoulos W."/>
            <person name="Angelini C."/>
            <person name="Antonin V."/>
            <person name="Barry K.W."/>
            <person name="Bougher N.L."/>
            <person name="Buchanan P."/>
            <person name="Buyck B."/>
            <person name="Bense V."/>
            <person name="Catcheside P."/>
            <person name="Chovatia M."/>
            <person name="Cooper J."/>
            <person name="Damon W."/>
            <person name="Desjardin D."/>
            <person name="Finy P."/>
            <person name="Geml J."/>
            <person name="Haridas S."/>
            <person name="Hughes K."/>
            <person name="Justo A."/>
            <person name="Karasinski D."/>
            <person name="Kautmanova I."/>
            <person name="Kiss B."/>
            <person name="Kocsube S."/>
            <person name="Kotiranta H."/>
            <person name="LaButti K.M."/>
            <person name="Lechner B.E."/>
            <person name="Liimatainen K."/>
            <person name="Lipzen A."/>
            <person name="Lukacs Z."/>
            <person name="Mihaltcheva S."/>
            <person name="Morgado L.N."/>
            <person name="Niskanen T."/>
            <person name="Noordeloos M.E."/>
            <person name="Ohm R.A."/>
            <person name="Ortiz-Santana B."/>
            <person name="Ovrebo C."/>
            <person name="Racz N."/>
            <person name="Riley R."/>
            <person name="Savchenko A."/>
            <person name="Shiryaev A."/>
            <person name="Soop K."/>
            <person name="Spirin V."/>
            <person name="Szebenyi C."/>
            <person name="Tomsovsky M."/>
            <person name="Tulloss R.E."/>
            <person name="Uehling J."/>
            <person name="Grigoriev I.V."/>
            <person name="Vagvolgyi C."/>
            <person name="Papp T."/>
            <person name="Martin F.M."/>
            <person name="Miettinen O."/>
            <person name="Hibbett D.S."/>
            <person name="Nagy L.G."/>
        </authorList>
    </citation>
    <scope>NUCLEOTIDE SEQUENCE [LARGE SCALE GENOMIC DNA]</scope>
    <source>
        <strain evidence="2 3">FP101781</strain>
    </source>
</reference>